<dbReference type="EMBL" id="SNZA01000001">
    <property type="protein sequence ID" value="TDR15105.1"/>
    <property type="molecule type" value="Genomic_DNA"/>
</dbReference>
<reference evidence="1 2" key="1">
    <citation type="submission" date="2019-03" db="EMBL/GenBank/DDBJ databases">
        <title>Genomic Encyclopedia of Type Strains, Phase IV (KMG-IV): sequencing the most valuable type-strain genomes for metagenomic binning, comparative biology and taxonomic classification.</title>
        <authorList>
            <person name="Goeker M."/>
        </authorList>
    </citation>
    <scope>NUCLEOTIDE SEQUENCE [LARGE SCALE GENOMIC DNA]</scope>
    <source>
        <strain evidence="1 2">DSM 5604</strain>
    </source>
</reference>
<evidence type="ECO:0000313" key="2">
    <source>
        <dbReference type="Proteomes" id="UP000295729"/>
    </source>
</evidence>
<proteinExistence type="predicted"/>
<dbReference type="SUPFAM" id="SSF55961">
    <property type="entry name" value="Bet v1-like"/>
    <property type="match status" value="1"/>
</dbReference>
<organism evidence="1 2">
    <name type="scientific">Marinomonas communis</name>
    <dbReference type="NCBI Taxonomy" id="28254"/>
    <lineage>
        <taxon>Bacteria</taxon>
        <taxon>Pseudomonadati</taxon>
        <taxon>Pseudomonadota</taxon>
        <taxon>Gammaproteobacteria</taxon>
        <taxon>Oceanospirillales</taxon>
        <taxon>Oceanospirillaceae</taxon>
        <taxon>Marinomonas</taxon>
    </lineage>
</organism>
<comment type="caution">
    <text evidence="1">The sequence shown here is derived from an EMBL/GenBank/DDBJ whole genome shotgun (WGS) entry which is preliminary data.</text>
</comment>
<dbReference type="AlphaFoldDB" id="A0A4R6X7Q2"/>
<dbReference type="Gene3D" id="3.30.530.20">
    <property type="match status" value="1"/>
</dbReference>
<sequence length="151" mass="17196">MIESNSPFSLKAGIQLKIPSQAAWDLFTQPNQTNWNHAIQSFDSDFGFLTGSTQNITFQSLRGPFTAKFEVIESIPGQLLVLEGHFRHCLTKHTEQWQIHFSSIGVAQTEVTISFVLSGAFASRIWNEKKLIVNNILNLWLESLRLQSERF</sequence>
<evidence type="ECO:0008006" key="3">
    <source>
        <dbReference type="Google" id="ProtNLM"/>
    </source>
</evidence>
<dbReference type="RefSeq" id="WP_133559738.1">
    <property type="nucleotide sequence ID" value="NZ_SNZA01000001.1"/>
</dbReference>
<evidence type="ECO:0000313" key="1">
    <source>
        <dbReference type="EMBL" id="TDR15105.1"/>
    </source>
</evidence>
<protein>
    <recommendedName>
        <fullName evidence="3">Polyketide cyclase/dehydrase/lipid transport protein</fullName>
    </recommendedName>
</protein>
<dbReference type="Proteomes" id="UP000295729">
    <property type="component" value="Unassembled WGS sequence"/>
</dbReference>
<dbReference type="InterPro" id="IPR023393">
    <property type="entry name" value="START-like_dom_sf"/>
</dbReference>
<accession>A0A4R6X7Q2</accession>
<keyword evidence="2" id="KW-1185">Reference proteome</keyword>
<name>A0A4R6X7Q2_9GAMM</name>
<gene>
    <name evidence="1" type="ORF">C8D85_0459</name>
</gene>
<dbReference type="OrthoDB" id="6106326at2"/>